<evidence type="ECO:0000313" key="2">
    <source>
        <dbReference type="RefSeq" id="XP_033354974.1"/>
    </source>
</evidence>
<evidence type="ECO:0000313" key="1">
    <source>
        <dbReference type="Proteomes" id="UP000504631"/>
    </source>
</evidence>
<keyword evidence="1" id="KW-1185">Reference proteome</keyword>
<protein>
    <submittedName>
        <fullName evidence="2">Uncharacterized protein LOC117236277 isoform X2</fullName>
    </submittedName>
</protein>
<accession>A0A6J3KT03</accession>
<dbReference type="AlphaFoldDB" id="A0A6J3KT03"/>
<dbReference type="Proteomes" id="UP000504631">
    <property type="component" value="Unplaced"/>
</dbReference>
<name>A0A6J3KT03_9HYME</name>
<dbReference type="GeneID" id="117236277"/>
<gene>
    <name evidence="2" type="primary">LOC117236277</name>
</gene>
<sequence length="97" mass="11161">MICPSSILAHLAKFFVTVACMRTFSNKYDKTSTWSFHAFQILLSHSILGLLRFGPPKSTSYMLVGVMQRISWSSIFYISNQCSKVFKNLLQLVLYDR</sequence>
<proteinExistence type="predicted"/>
<reference evidence="2" key="1">
    <citation type="submission" date="2025-08" db="UniProtKB">
        <authorList>
            <consortium name="RefSeq"/>
        </authorList>
    </citation>
    <scope>IDENTIFICATION</scope>
    <source>
        <tissue evidence="2">Muscle</tissue>
    </source>
</reference>
<organism evidence="1 2">
    <name type="scientific">Bombus vosnesenskii</name>
    <dbReference type="NCBI Taxonomy" id="207650"/>
    <lineage>
        <taxon>Eukaryota</taxon>
        <taxon>Metazoa</taxon>
        <taxon>Ecdysozoa</taxon>
        <taxon>Arthropoda</taxon>
        <taxon>Hexapoda</taxon>
        <taxon>Insecta</taxon>
        <taxon>Pterygota</taxon>
        <taxon>Neoptera</taxon>
        <taxon>Endopterygota</taxon>
        <taxon>Hymenoptera</taxon>
        <taxon>Apocrita</taxon>
        <taxon>Aculeata</taxon>
        <taxon>Apoidea</taxon>
        <taxon>Anthophila</taxon>
        <taxon>Apidae</taxon>
        <taxon>Bombus</taxon>
        <taxon>Pyrobombus</taxon>
    </lineage>
</organism>
<dbReference type="RefSeq" id="XP_033354974.1">
    <property type="nucleotide sequence ID" value="XM_033499083.1"/>
</dbReference>